<dbReference type="AlphaFoldDB" id="A0A0W8I4X5"/>
<comment type="caution">
    <text evidence="3">The sequence shown here is derived from an EMBL/GenBank/DDBJ whole genome shotgun (WGS) entry which is preliminary data.</text>
</comment>
<proteinExistence type="predicted"/>
<protein>
    <recommendedName>
        <fullName evidence="2">Cupin type-2 domain-containing protein</fullName>
    </recommendedName>
</protein>
<dbReference type="InterPro" id="IPR014710">
    <property type="entry name" value="RmlC-like_jellyroll"/>
</dbReference>
<dbReference type="InterPro" id="IPR011051">
    <property type="entry name" value="RmlC_Cupin_sf"/>
</dbReference>
<dbReference type="Proteomes" id="UP000054837">
    <property type="component" value="Unassembled WGS sequence"/>
</dbReference>
<dbReference type="SUPFAM" id="SSF51182">
    <property type="entry name" value="RmlC-like cupins"/>
    <property type="match status" value="1"/>
</dbReference>
<dbReference type="STRING" id="767452.AVL62_00245"/>
<evidence type="ECO:0000256" key="1">
    <source>
        <dbReference type="SAM" id="SignalP"/>
    </source>
</evidence>
<dbReference type="RefSeq" id="WP_058891293.1">
    <property type="nucleotide sequence ID" value="NZ_LQBL01000028.1"/>
</dbReference>
<evidence type="ECO:0000259" key="2">
    <source>
        <dbReference type="Pfam" id="PF07883"/>
    </source>
</evidence>
<dbReference type="InterPro" id="IPR013096">
    <property type="entry name" value="Cupin_2"/>
</dbReference>
<organism evidence="3 4">
    <name type="scientific">Serinicoccus chungangensis</name>
    <dbReference type="NCBI Taxonomy" id="767452"/>
    <lineage>
        <taxon>Bacteria</taxon>
        <taxon>Bacillati</taxon>
        <taxon>Actinomycetota</taxon>
        <taxon>Actinomycetes</taxon>
        <taxon>Micrococcales</taxon>
        <taxon>Ornithinimicrobiaceae</taxon>
        <taxon>Serinicoccus</taxon>
    </lineage>
</organism>
<feature type="chain" id="PRO_5006944061" description="Cupin type-2 domain-containing protein" evidence="1">
    <location>
        <begin position="32"/>
        <end position="186"/>
    </location>
</feature>
<dbReference type="EMBL" id="LQBL01000028">
    <property type="protein sequence ID" value="KUG53284.1"/>
    <property type="molecule type" value="Genomic_DNA"/>
</dbReference>
<accession>A0A0W8I4X5</accession>
<gene>
    <name evidence="3" type="ORF">AVL62_00245</name>
</gene>
<name>A0A0W8I4X5_9MICO</name>
<dbReference type="OrthoDB" id="129561at2"/>
<feature type="signal peptide" evidence="1">
    <location>
        <begin position="1"/>
        <end position="31"/>
    </location>
</feature>
<keyword evidence="1" id="KW-0732">Signal</keyword>
<reference evidence="3 4" key="1">
    <citation type="submission" date="2015-12" db="EMBL/GenBank/DDBJ databases">
        <title>Serinicoccus chungangenesis strain CD08_5 genome sequencing and assembly.</title>
        <authorList>
            <person name="Chander A.M."/>
            <person name="Kaur G."/>
            <person name="Nair G.R."/>
            <person name="Dhawan D.K."/>
            <person name="Kochhar R.K."/>
            <person name="Mayilraj S."/>
            <person name="Bhadada S.K."/>
        </authorList>
    </citation>
    <scope>NUCLEOTIDE SEQUENCE [LARGE SCALE GENOMIC DNA]</scope>
    <source>
        <strain evidence="3 4">CD08_5</strain>
    </source>
</reference>
<keyword evidence="4" id="KW-1185">Reference proteome</keyword>
<evidence type="ECO:0000313" key="3">
    <source>
        <dbReference type="EMBL" id="KUG53284.1"/>
    </source>
</evidence>
<dbReference type="Gene3D" id="2.60.120.10">
    <property type="entry name" value="Jelly Rolls"/>
    <property type="match status" value="1"/>
</dbReference>
<sequence length="186" mass="19489">MTTNRSRHTILAAGSAVATSWALLAPTGAAAKDTTGDAPPGPDVTVLARHADFTDDITMSIRRSLDGGPTQVLNLRDPGHIVVARVELAPGAAFPWHTHPGPVVISVAEGDLVYQQSTDCRKRDYGPQDALVDPGDIVHTAGNDGDVPTVLYATFYDVPADGAPTIPADRQDGWCEANVVTGRTAL</sequence>
<evidence type="ECO:0000313" key="4">
    <source>
        <dbReference type="Proteomes" id="UP000054837"/>
    </source>
</evidence>
<feature type="domain" description="Cupin type-2" evidence="2">
    <location>
        <begin position="85"/>
        <end position="153"/>
    </location>
</feature>
<dbReference type="Pfam" id="PF07883">
    <property type="entry name" value="Cupin_2"/>
    <property type="match status" value="1"/>
</dbReference>